<evidence type="ECO:0000256" key="1">
    <source>
        <dbReference type="SAM" id="SignalP"/>
    </source>
</evidence>
<dbReference type="SUPFAM" id="SSF53300">
    <property type="entry name" value="vWA-like"/>
    <property type="match status" value="1"/>
</dbReference>
<dbReference type="Gene3D" id="3.40.50.410">
    <property type="entry name" value="von Willebrand factor, type A domain"/>
    <property type="match status" value="1"/>
</dbReference>
<dbReference type="CDD" id="cd00146">
    <property type="entry name" value="PKD"/>
    <property type="match status" value="1"/>
</dbReference>
<gene>
    <name evidence="4" type="ORF">K8I29_07285</name>
</gene>
<dbReference type="CDD" id="cd00198">
    <property type="entry name" value="vWFA"/>
    <property type="match status" value="1"/>
</dbReference>
<sequence>MKKEFPTMRLFCLLFFCLLSLSAGCGGGGGGGESATTGGDKETQDLPPLPTSFSKHVRFDLSFPGTSGLNSEPLTVVTLYGTYGVDPAKGKSVYAVATDTGGGQVAILSDAQGTPLFYSYFEAASGVAEIDSEGIAKGLLWMNPYVLSLPADRKTEFMEKAVASSMFPQLTGKIESLLANDPKNLLNPDRNPDTVKVAFALVKETGEALNGTQAKGYRDIGSPGAVRILDKDGGTIAFENPEMVVYGAEIADSQGGKRYEVIERVKSFSAFQWWPPVVKSPPVETTLSLADGRYRITLYKGFSLEEGNWWLPYDPSNPGHSAGATIVGTATWYNTLIMMGQFTGAVAGISTEDRIASLMTKAAEQAGSMTGFADLAQAVNGGDSLVFTEALVDFLRNGTNWNVLARMLWDAGGIDAVPFLDAAKTLVKNTSTVLRTVDWANEPIPFIDDLGFAPSKAEFCIEQENGVLSECSDVRILLPPVASLAASPLNPYVGDTVSFDAAASTDESGAALSYRFDFNGDGQWDTDWSSSGTASHTYTEKGTYNTRVEVRDSDGLTSLANYYITVDEKEQGISVAIVIDKSSSMAGLDGSGKPLADAKTAAKTYVNYMGTADRGAVISFDGTVTVQQSFTGDKALLTAAIDAIKAGEHTAFYDAVYRALQDTALEDSTRRRAVIAMTDGLDNYSVMKSAEREKGAAKMQDVIAYARQLGIPVYTIGLQGQGYTAETESILRDFATQTGGLFLSAPSSSALQSIYNTIAGIQ</sequence>
<reference evidence="4" key="2">
    <citation type="submission" date="2021-08" db="EMBL/GenBank/DDBJ databases">
        <authorList>
            <person name="Dalcin Martins P."/>
        </authorList>
    </citation>
    <scope>NUCLEOTIDE SEQUENCE</scope>
    <source>
        <strain evidence="4">MAG_39</strain>
    </source>
</reference>
<feature type="signal peptide" evidence="1">
    <location>
        <begin position="1"/>
        <end position="25"/>
    </location>
</feature>
<dbReference type="EMBL" id="JAIOIV010000060">
    <property type="protein sequence ID" value="MBZ0156005.1"/>
    <property type="molecule type" value="Genomic_DNA"/>
</dbReference>
<dbReference type="PANTHER" id="PTHR10579:SF43">
    <property type="entry name" value="ZINC FINGER (C3HC4-TYPE RING FINGER) FAMILY PROTEIN"/>
    <property type="match status" value="1"/>
</dbReference>
<dbReference type="PROSITE" id="PS50093">
    <property type="entry name" value="PKD"/>
    <property type="match status" value="1"/>
</dbReference>
<dbReference type="SMART" id="SM00327">
    <property type="entry name" value="VWA"/>
    <property type="match status" value="1"/>
</dbReference>
<accession>A0A953JBD6</accession>
<evidence type="ECO:0000259" key="3">
    <source>
        <dbReference type="PROSITE" id="PS50234"/>
    </source>
</evidence>
<dbReference type="PROSITE" id="PS50234">
    <property type="entry name" value="VWFA"/>
    <property type="match status" value="1"/>
</dbReference>
<dbReference type="InterPro" id="IPR036465">
    <property type="entry name" value="vWFA_dom_sf"/>
</dbReference>
<dbReference type="SUPFAM" id="SSF49299">
    <property type="entry name" value="PKD domain"/>
    <property type="match status" value="1"/>
</dbReference>
<dbReference type="InterPro" id="IPR051266">
    <property type="entry name" value="CLCR"/>
</dbReference>
<keyword evidence="1" id="KW-0732">Signal</keyword>
<dbReference type="Pfam" id="PF18911">
    <property type="entry name" value="PKD_4"/>
    <property type="match status" value="1"/>
</dbReference>
<dbReference type="PANTHER" id="PTHR10579">
    <property type="entry name" value="CALCIUM-ACTIVATED CHLORIDE CHANNEL REGULATOR"/>
    <property type="match status" value="1"/>
</dbReference>
<dbReference type="InterPro" id="IPR022409">
    <property type="entry name" value="PKD/Chitinase_dom"/>
</dbReference>
<dbReference type="Pfam" id="PF13519">
    <property type="entry name" value="VWA_2"/>
    <property type="match status" value="1"/>
</dbReference>
<name>A0A953JBD6_9BACT</name>
<evidence type="ECO:0000313" key="5">
    <source>
        <dbReference type="Proteomes" id="UP000705867"/>
    </source>
</evidence>
<dbReference type="AlphaFoldDB" id="A0A953JBD6"/>
<dbReference type="InterPro" id="IPR002035">
    <property type="entry name" value="VWF_A"/>
</dbReference>
<dbReference type="InterPro" id="IPR000601">
    <property type="entry name" value="PKD_dom"/>
</dbReference>
<evidence type="ECO:0000313" key="4">
    <source>
        <dbReference type="EMBL" id="MBZ0156005.1"/>
    </source>
</evidence>
<feature type="domain" description="PKD" evidence="2">
    <location>
        <begin position="480"/>
        <end position="566"/>
    </location>
</feature>
<reference evidence="4" key="1">
    <citation type="journal article" date="2021" name="bioRxiv">
        <title>Unraveling nitrogen, sulfur and carbon metabolic pathways and microbial community transcriptional responses to substrate deprivation and toxicity stresses in a bioreactor mimicking anoxic brackish coastal sediment conditions.</title>
        <authorList>
            <person name="Martins P.D."/>
            <person name="Echeveste M.J."/>
            <person name="Arshad A."/>
            <person name="Kurth J."/>
            <person name="Ouboter H."/>
            <person name="Jetten M.S.M."/>
            <person name="Welte C.U."/>
        </authorList>
    </citation>
    <scope>NUCLEOTIDE SEQUENCE</scope>
    <source>
        <strain evidence="4">MAG_39</strain>
    </source>
</reference>
<protein>
    <submittedName>
        <fullName evidence="4">VWA domain-containing protein</fullName>
    </submittedName>
</protein>
<dbReference type="InterPro" id="IPR013783">
    <property type="entry name" value="Ig-like_fold"/>
</dbReference>
<dbReference type="InterPro" id="IPR035986">
    <property type="entry name" value="PKD_dom_sf"/>
</dbReference>
<feature type="chain" id="PRO_5036853904" evidence="1">
    <location>
        <begin position="26"/>
        <end position="762"/>
    </location>
</feature>
<comment type="caution">
    <text evidence="4">The sequence shown here is derived from an EMBL/GenBank/DDBJ whole genome shotgun (WGS) entry which is preliminary data.</text>
</comment>
<feature type="domain" description="VWFA" evidence="3">
    <location>
        <begin position="574"/>
        <end position="758"/>
    </location>
</feature>
<dbReference type="PROSITE" id="PS51257">
    <property type="entry name" value="PROKAR_LIPOPROTEIN"/>
    <property type="match status" value="1"/>
</dbReference>
<dbReference type="Gene3D" id="2.60.40.10">
    <property type="entry name" value="Immunoglobulins"/>
    <property type="match status" value="1"/>
</dbReference>
<dbReference type="SMART" id="SM00089">
    <property type="entry name" value="PKD"/>
    <property type="match status" value="1"/>
</dbReference>
<organism evidence="4 5">
    <name type="scientific">Candidatus Nitrobium versatile</name>
    <dbReference type="NCBI Taxonomy" id="2884831"/>
    <lineage>
        <taxon>Bacteria</taxon>
        <taxon>Pseudomonadati</taxon>
        <taxon>Nitrospirota</taxon>
        <taxon>Nitrospiria</taxon>
        <taxon>Nitrospirales</taxon>
        <taxon>Nitrospiraceae</taxon>
        <taxon>Candidatus Nitrobium</taxon>
    </lineage>
</organism>
<dbReference type="Proteomes" id="UP000705867">
    <property type="component" value="Unassembled WGS sequence"/>
</dbReference>
<proteinExistence type="predicted"/>
<evidence type="ECO:0000259" key="2">
    <source>
        <dbReference type="PROSITE" id="PS50093"/>
    </source>
</evidence>